<dbReference type="InterPro" id="IPR009057">
    <property type="entry name" value="Homeodomain-like_sf"/>
</dbReference>
<dbReference type="SUPFAM" id="SSF46689">
    <property type="entry name" value="Homeodomain-like"/>
    <property type="match status" value="1"/>
</dbReference>
<organism evidence="6 7">
    <name type="scientific">Lactobacillus delbrueckii</name>
    <dbReference type="NCBI Taxonomy" id="1584"/>
    <lineage>
        <taxon>Bacteria</taxon>
        <taxon>Bacillati</taxon>
        <taxon>Bacillota</taxon>
        <taxon>Bacilli</taxon>
        <taxon>Lactobacillales</taxon>
        <taxon>Lactobacillaceae</taxon>
        <taxon>Lactobacillus</taxon>
    </lineage>
</organism>
<dbReference type="PANTHER" id="PTHR30514:SF21">
    <property type="entry name" value="RPIR-FAMILY TRANSCRIPTIONAL REGULATOR"/>
    <property type="match status" value="1"/>
</dbReference>
<keyword evidence="1" id="KW-0805">Transcription regulation</keyword>
<accession>A0ABD4W3Q0</accession>
<feature type="domain" description="SIS" evidence="5">
    <location>
        <begin position="107"/>
        <end position="251"/>
    </location>
</feature>
<dbReference type="InterPro" id="IPR035472">
    <property type="entry name" value="RpiR-like_SIS"/>
</dbReference>
<dbReference type="InterPro" id="IPR046348">
    <property type="entry name" value="SIS_dom_sf"/>
</dbReference>
<evidence type="ECO:0000259" key="5">
    <source>
        <dbReference type="PROSITE" id="PS51464"/>
    </source>
</evidence>
<dbReference type="RefSeq" id="WP_206351334.1">
    <property type="nucleotide sequence ID" value="NZ_JAQIEQ010000050.1"/>
</dbReference>
<evidence type="ECO:0000256" key="1">
    <source>
        <dbReference type="ARBA" id="ARBA00023015"/>
    </source>
</evidence>
<sequence length="251" mass="28764">MTQSKLSQTEEYLWDLIQSNPQKCAHLSIEKLAEMANVSTATVVRTMKKQGYSGYTEFRQSALCNSDQPRYEILTKVNEKIRKVIIKNQTELENTIELLDENVIEDSVQEVINANKVYIFARGLSELIAQEMIIKLQLLGKIVQMHDDPEIMRTISKNISADSVGIFITLNGNTQELVDVARNLNKKDITTITFTTNINGRINEYSDLTFLGFKSKTSYFKNYEVHSRLPLQIDTRIFADALAQRLEEMEN</sequence>
<dbReference type="Proteomes" id="UP001213083">
    <property type="component" value="Unassembled WGS sequence"/>
</dbReference>
<comment type="caution">
    <text evidence="6">The sequence shown here is derived from an EMBL/GenBank/DDBJ whole genome shotgun (WGS) entry which is preliminary data.</text>
</comment>
<dbReference type="CDD" id="cd05013">
    <property type="entry name" value="SIS_RpiR"/>
    <property type="match status" value="1"/>
</dbReference>
<dbReference type="AlphaFoldDB" id="A0ABD4W3Q0"/>
<keyword evidence="3" id="KW-0804">Transcription</keyword>
<evidence type="ECO:0000256" key="2">
    <source>
        <dbReference type="ARBA" id="ARBA00023125"/>
    </source>
</evidence>
<dbReference type="Pfam" id="PF01380">
    <property type="entry name" value="SIS"/>
    <property type="match status" value="1"/>
</dbReference>
<keyword evidence="2" id="KW-0238">DNA-binding</keyword>
<reference evidence="6 7" key="1">
    <citation type="submission" date="2023-01" db="EMBL/GenBank/DDBJ databases">
        <title>Sequencing of the bacterial strains from artisanal fermented milk Matsoni.</title>
        <authorList>
            <person name="Rozman V."/>
            <person name="Accetto T."/>
            <person name="Bogovic Matijasic B."/>
        </authorList>
    </citation>
    <scope>NUCLEOTIDE SEQUENCE [LARGE SCALE GENOMIC DNA]</scope>
    <source>
        <strain evidence="7">lbl143</strain>
    </source>
</reference>
<proteinExistence type="predicted"/>
<evidence type="ECO:0000256" key="3">
    <source>
        <dbReference type="ARBA" id="ARBA00023163"/>
    </source>
</evidence>
<dbReference type="Pfam" id="PF01418">
    <property type="entry name" value="HTH_6"/>
    <property type="match status" value="1"/>
</dbReference>
<dbReference type="Gene3D" id="3.40.50.10490">
    <property type="entry name" value="Glucose-6-phosphate isomerase like protein, domain 1"/>
    <property type="match status" value="1"/>
</dbReference>
<protein>
    <submittedName>
        <fullName evidence="6">MurR/RpiR family transcriptional regulator</fullName>
    </submittedName>
</protein>
<dbReference type="PROSITE" id="PS51464">
    <property type="entry name" value="SIS"/>
    <property type="match status" value="1"/>
</dbReference>
<dbReference type="SUPFAM" id="SSF53697">
    <property type="entry name" value="SIS domain"/>
    <property type="match status" value="1"/>
</dbReference>
<dbReference type="GO" id="GO:0003677">
    <property type="term" value="F:DNA binding"/>
    <property type="evidence" value="ECO:0007669"/>
    <property type="project" value="UniProtKB-KW"/>
</dbReference>
<evidence type="ECO:0000259" key="4">
    <source>
        <dbReference type="PROSITE" id="PS51071"/>
    </source>
</evidence>
<name>A0ABD4W3Q0_9LACO</name>
<dbReference type="InterPro" id="IPR000281">
    <property type="entry name" value="HTH_RpiR"/>
</dbReference>
<gene>
    <name evidence="6" type="ORF">PF593_08810</name>
</gene>
<dbReference type="PROSITE" id="PS51071">
    <property type="entry name" value="HTH_RPIR"/>
    <property type="match status" value="1"/>
</dbReference>
<dbReference type="InterPro" id="IPR047640">
    <property type="entry name" value="RpiR-like"/>
</dbReference>
<dbReference type="PANTHER" id="PTHR30514">
    <property type="entry name" value="GLUCOKINASE"/>
    <property type="match status" value="1"/>
</dbReference>
<evidence type="ECO:0000313" key="6">
    <source>
        <dbReference type="EMBL" id="MDA3783221.1"/>
    </source>
</evidence>
<feature type="domain" description="HTH rpiR-type" evidence="4">
    <location>
        <begin position="1"/>
        <end position="69"/>
    </location>
</feature>
<dbReference type="InterPro" id="IPR001347">
    <property type="entry name" value="SIS_dom"/>
</dbReference>
<evidence type="ECO:0000313" key="7">
    <source>
        <dbReference type="Proteomes" id="UP001213083"/>
    </source>
</evidence>
<dbReference type="Gene3D" id="1.10.10.10">
    <property type="entry name" value="Winged helix-like DNA-binding domain superfamily/Winged helix DNA-binding domain"/>
    <property type="match status" value="1"/>
</dbReference>
<dbReference type="InterPro" id="IPR036388">
    <property type="entry name" value="WH-like_DNA-bd_sf"/>
</dbReference>
<dbReference type="EMBL" id="JAQIEV010000050">
    <property type="protein sequence ID" value="MDA3783221.1"/>
    <property type="molecule type" value="Genomic_DNA"/>
</dbReference>